<feature type="transmembrane region" description="Helical" evidence="1">
    <location>
        <begin position="55"/>
        <end position="77"/>
    </location>
</feature>
<dbReference type="OrthoDB" id="1523022at2"/>
<sequence length="195" mass="22733">MRRQSEQIKQMTDREVLIHLYITQGLLLLLAGGSSLFLFAREEWRRLWQFELRDVLVYGAGGAAFVLAAEFLAMRYLPDDWHDDGGVNEKIFRGRSIPHLFFLCALIAVTEEWLFRGIVQTHWGLWAASAIFAVLHVRYLEKWFLFMVVVLLSLFLGVLYEQTDSLWAAITAHFLIDFVLALHVRFKRGAEEERE</sequence>
<evidence type="ECO:0000313" key="3">
    <source>
        <dbReference type="EMBL" id="KJE27825.1"/>
    </source>
</evidence>
<feature type="transmembrane region" description="Helical" evidence="1">
    <location>
        <begin position="121"/>
        <end position="137"/>
    </location>
</feature>
<dbReference type="RefSeq" id="WP_033013974.1">
    <property type="nucleotide sequence ID" value="NZ_JYBP01000003.1"/>
</dbReference>
<dbReference type="GeneID" id="89611838"/>
<keyword evidence="1" id="KW-1133">Transmembrane helix</keyword>
<dbReference type="Pfam" id="PF02517">
    <property type="entry name" value="Rce1-like"/>
    <property type="match status" value="1"/>
</dbReference>
<keyword evidence="3" id="KW-0645">Protease</keyword>
<evidence type="ECO:0000259" key="2">
    <source>
        <dbReference type="Pfam" id="PF02517"/>
    </source>
</evidence>
<dbReference type="AlphaFoldDB" id="A0A0D8BUN0"/>
<gene>
    <name evidence="3" type="ORF">LG52_754</name>
</gene>
<feature type="domain" description="CAAX prenyl protease 2/Lysostaphin resistance protein A-like" evidence="2">
    <location>
        <begin position="97"/>
        <end position="179"/>
    </location>
</feature>
<feature type="transmembrane region" description="Helical" evidence="1">
    <location>
        <begin position="20"/>
        <end position="40"/>
    </location>
</feature>
<dbReference type="GO" id="GO:0006508">
    <property type="term" value="P:proteolysis"/>
    <property type="evidence" value="ECO:0007669"/>
    <property type="project" value="UniProtKB-KW"/>
</dbReference>
<dbReference type="InterPro" id="IPR003675">
    <property type="entry name" value="Rce1/LyrA-like_dom"/>
</dbReference>
<dbReference type="EMBL" id="JYBP01000003">
    <property type="protein sequence ID" value="KJE27825.1"/>
    <property type="molecule type" value="Genomic_DNA"/>
</dbReference>
<dbReference type="Proteomes" id="UP000032522">
    <property type="component" value="Unassembled WGS sequence"/>
</dbReference>
<name>A0A0D8BUN0_GEOKU</name>
<keyword evidence="3" id="KW-0378">Hydrolase</keyword>
<feature type="transmembrane region" description="Helical" evidence="1">
    <location>
        <begin position="97"/>
        <end position="115"/>
    </location>
</feature>
<protein>
    <submittedName>
        <fullName evidence="3">CAAX protease self-immunity family protein</fullName>
    </submittedName>
</protein>
<comment type="caution">
    <text evidence="3">The sequence shown here is derived from an EMBL/GenBank/DDBJ whole genome shotgun (WGS) entry which is preliminary data.</text>
</comment>
<dbReference type="PATRIC" id="fig|1462.6.peg.906"/>
<feature type="transmembrane region" description="Helical" evidence="1">
    <location>
        <begin position="144"/>
        <end position="160"/>
    </location>
</feature>
<evidence type="ECO:0000313" key="4">
    <source>
        <dbReference type="Proteomes" id="UP000032522"/>
    </source>
</evidence>
<evidence type="ECO:0000256" key="1">
    <source>
        <dbReference type="SAM" id="Phobius"/>
    </source>
</evidence>
<keyword evidence="1" id="KW-0812">Transmembrane</keyword>
<organism evidence="3 4">
    <name type="scientific">Geobacillus kaustophilus</name>
    <dbReference type="NCBI Taxonomy" id="1462"/>
    <lineage>
        <taxon>Bacteria</taxon>
        <taxon>Bacillati</taxon>
        <taxon>Bacillota</taxon>
        <taxon>Bacilli</taxon>
        <taxon>Bacillales</taxon>
        <taxon>Anoxybacillaceae</taxon>
        <taxon>Geobacillus</taxon>
        <taxon>Geobacillus thermoleovorans group</taxon>
    </lineage>
</organism>
<feature type="transmembrane region" description="Helical" evidence="1">
    <location>
        <begin position="166"/>
        <end position="184"/>
    </location>
</feature>
<reference evidence="3 4" key="1">
    <citation type="submission" date="2015-01" db="EMBL/GenBank/DDBJ databases">
        <authorList>
            <person name="Filippidou S."/>
            <person name="Jeanneret N."/>
            <person name="Russel-Delif L."/>
            <person name="Junier T."/>
            <person name="Wunderlin T."/>
            <person name="Molina V."/>
            <person name="Johnson S.L."/>
            <person name="Davenport K.W."/>
            <person name="Chain P.S."/>
            <person name="Dorador C."/>
            <person name="Junier P."/>
        </authorList>
    </citation>
    <scope>NUCLEOTIDE SEQUENCE [LARGE SCALE GENOMIC DNA]</scope>
    <source>
        <strain evidence="3 4">Et7/4</strain>
    </source>
</reference>
<proteinExistence type="predicted"/>
<keyword evidence="1" id="KW-0472">Membrane</keyword>
<accession>A0A0D8BUN0</accession>
<dbReference type="GO" id="GO:0004175">
    <property type="term" value="F:endopeptidase activity"/>
    <property type="evidence" value="ECO:0007669"/>
    <property type="project" value="UniProtKB-ARBA"/>
</dbReference>
<dbReference type="GO" id="GO:0080120">
    <property type="term" value="P:CAAX-box protein maturation"/>
    <property type="evidence" value="ECO:0007669"/>
    <property type="project" value="UniProtKB-ARBA"/>
</dbReference>